<proteinExistence type="predicted"/>
<gene>
    <name evidence="2" type="ORF">BDZ83DRAFT_196233</name>
</gene>
<keyword evidence="1" id="KW-0732">Signal</keyword>
<dbReference type="GeneID" id="85385527"/>
<evidence type="ECO:0000313" key="2">
    <source>
        <dbReference type="EMBL" id="KAK1727587.1"/>
    </source>
</evidence>
<protein>
    <submittedName>
        <fullName evidence="2">Uncharacterized protein</fullName>
    </submittedName>
</protein>
<feature type="signal peptide" evidence="1">
    <location>
        <begin position="1"/>
        <end position="23"/>
    </location>
</feature>
<evidence type="ECO:0000256" key="1">
    <source>
        <dbReference type="SAM" id="SignalP"/>
    </source>
</evidence>
<reference evidence="2" key="1">
    <citation type="submission" date="2021-12" db="EMBL/GenBank/DDBJ databases">
        <title>Comparative genomics, transcriptomics and evolutionary studies reveal genomic signatures of adaptation to plant cell wall in hemibiotrophic fungi.</title>
        <authorList>
            <consortium name="DOE Joint Genome Institute"/>
            <person name="Baroncelli R."/>
            <person name="Diaz J.F."/>
            <person name="Benocci T."/>
            <person name="Peng M."/>
            <person name="Battaglia E."/>
            <person name="Haridas S."/>
            <person name="Andreopoulos W."/>
            <person name="Labutti K."/>
            <person name="Pangilinan J."/>
            <person name="Floch G.L."/>
            <person name="Makela M.R."/>
            <person name="Henrissat B."/>
            <person name="Grigoriev I.V."/>
            <person name="Crouch J.A."/>
            <person name="De Vries R.P."/>
            <person name="Sukno S.A."/>
            <person name="Thon M.R."/>
        </authorList>
    </citation>
    <scope>NUCLEOTIDE SEQUENCE</scope>
    <source>
        <strain evidence="2">CBS 112980</strain>
    </source>
</reference>
<keyword evidence="3" id="KW-1185">Reference proteome</keyword>
<name>A0AAD8XHM0_GLOAC</name>
<dbReference type="AlphaFoldDB" id="A0AAD8XHM0"/>
<evidence type="ECO:0000313" key="3">
    <source>
        <dbReference type="Proteomes" id="UP001244207"/>
    </source>
</evidence>
<dbReference type="Proteomes" id="UP001244207">
    <property type="component" value="Unassembled WGS sequence"/>
</dbReference>
<accession>A0AAD8XHM0</accession>
<feature type="chain" id="PRO_5042040935" evidence="1">
    <location>
        <begin position="24"/>
        <end position="162"/>
    </location>
</feature>
<dbReference type="EMBL" id="JAHMHS010000023">
    <property type="protein sequence ID" value="KAK1727587.1"/>
    <property type="molecule type" value="Genomic_DNA"/>
</dbReference>
<comment type="caution">
    <text evidence="2">The sequence shown here is derived from an EMBL/GenBank/DDBJ whole genome shotgun (WGS) entry which is preliminary data.</text>
</comment>
<dbReference type="RefSeq" id="XP_060367642.1">
    <property type="nucleotide sequence ID" value="XM_060501628.1"/>
</dbReference>
<organism evidence="2 3">
    <name type="scientific">Glomerella acutata</name>
    <name type="common">Colletotrichum acutatum</name>
    <dbReference type="NCBI Taxonomy" id="27357"/>
    <lineage>
        <taxon>Eukaryota</taxon>
        <taxon>Fungi</taxon>
        <taxon>Dikarya</taxon>
        <taxon>Ascomycota</taxon>
        <taxon>Pezizomycotina</taxon>
        <taxon>Sordariomycetes</taxon>
        <taxon>Hypocreomycetidae</taxon>
        <taxon>Glomerellales</taxon>
        <taxon>Glomerellaceae</taxon>
        <taxon>Colletotrichum</taxon>
        <taxon>Colletotrichum acutatum species complex</taxon>
    </lineage>
</organism>
<sequence length="162" mass="17871">MPPLALALLRGIVIRFFAYPTMSSKCNPRYPALVQHLQIPRGFHSSTSQALLCMTGRAELKSTQVPASAVNLLSPDYCYHYRTLSSHNSSFNGPPLVKQSKFTFTSRRPIHGSKLSRLPALLSQRSASPWSPLVPILVDSPPPHLTPSDDLRGRVKVTLSPK</sequence>